<dbReference type="GeneID" id="43166395"/>
<keyword evidence="8" id="KW-1185">Reference proteome</keyword>
<dbReference type="Gene3D" id="1.10.287.950">
    <property type="entry name" value="Methyl-accepting chemotaxis protein"/>
    <property type="match status" value="1"/>
</dbReference>
<feature type="domain" description="Methyl-accepting transducer" evidence="5">
    <location>
        <begin position="268"/>
        <end position="497"/>
    </location>
</feature>
<sequence>MRWTIKRRLLLSNVVTLVFVGLVGVVGYQAVAVLSRAMDAITINGSAMKDQLQADMMHDALRADVLAARLAADRNDAAEIKGVREDTAEHIALFRKLIDDMGAATTDAEIQQAMRQVRPDVDRYLTSAQQMVTLALSDKDAAQAQFGAFMDTFRVLEKSMAALSEVIEKNSDATKAVGDAAVTGSRYQIISFAALAALVSLLMGRALARSIMMPLNQAVGFAASVARGDLSGRIDVGDDDVSETGVLKRALRDMNSSLHRIVSQVRGGTDAIALASGEIAAGNMDLSARTESQASSLEQTASSMEEMTTMVHHNTRHANEANTLAACATDVAVRGGAVMTEVVATMAQINASSQRIVDIIGVIEGIAFQTNILALNAAVEAARAGEQGRGFAVVASEVRGLAQRSDAAAKEIKLLIDASAGQVEAGSTLVGQAGGTMDDVVASIGRLNAIVREIANSSREQELGIDQVNQAIVSIDSATQQNAALVEQAAAAAGALREQADQLAGVVQVFRLA</sequence>
<keyword evidence="4" id="KW-1133">Transmembrane helix</keyword>
<dbReference type="Pfam" id="PF12729">
    <property type="entry name" value="4HB_MCP_1"/>
    <property type="match status" value="1"/>
</dbReference>
<evidence type="ECO:0000313" key="7">
    <source>
        <dbReference type="EMBL" id="WQH03142.1"/>
    </source>
</evidence>
<evidence type="ECO:0000259" key="6">
    <source>
        <dbReference type="PROSITE" id="PS50885"/>
    </source>
</evidence>
<keyword evidence="4" id="KW-0472">Membrane</keyword>
<keyword evidence="1" id="KW-0488">Methylation</keyword>
<evidence type="ECO:0000256" key="4">
    <source>
        <dbReference type="SAM" id="Phobius"/>
    </source>
</evidence>
<dbReference type="SUPFAM" id="SSF58104">
    <property type="entry name" value="Methyl-accepting chemotaxis protein (MCP) signaling domain"/>
    <property type="match status" value="1"/>
</dbReference>
<evidence type="ECO:0000259" key="5">
    <source>
        <dbReference type="PROSITE" id="PS50111"/>
    </source>
</evidence>
<evidence type="ECO:0000256" key="3">
    <source>
        <dbReference type="PROSITE-ProRule" id="PRU00284"/>
    </source>
</evidence>
<dbReference type="InterPro" id="IPR024478">
    <property type="entry name" value="HlyB_4HB_MCP"/>
</dbReference>
<dbReference type="InterPro" id="IPR004089">
    <property type="entry name" value="MCPsignal_dom"/>
</dbReference>
<dbReference type="PANTHER" id="PTHR43531">
    <property type="entry name" value="PROTEIN ICFG"/>
    <property type="match status" value="1"/>
</dbReference>
<dbReference type="Proteomes" id="UP001326110">
    <property type="component" value="Chromosome"/>
</dbReference>
<dbReference type="EMBL" id="CP140152">
    <property type="protein sequence ID" value="WQH03142.1"/>
    <property type="molecule type" value="Genomic_DNA"/>
</dbReference>
<accession>A0ABZ0XVA4</accession>
<dbReference type="RefSeq" id="WP_019924890.1">
    <property type="nucleotide sequence ID" value="NZ_CP140152.1"/>
</dbReference>
<dbReference type="InterPro" id="IPR051310">
    <property type="entry name" value="MCP_chemotaxis"/>
</dbReference>
<gene>
    <name evidence="7" type="ORF">SR858_19040</name>
</gene>
<protein>
    <submittedName>
        <fullName evidence="7">Methyl-accepting chemotaxis protein</fullName>
    </submittedName>
</protein>
<dbReference type="PRINTS" id="PR00260">
    <property type="entry name" value="CHEMTRNSDUCR"/>
</dbReference>
<evidence type="ECO:0000313" key="8">
    <source>
        <dbReference type="Proteomes" id="UP001326110"/>
    </source>
</evidence>
<dbReference type="InterPro" id="IPR003660">
    <property type="entry name" value="HAMP_dom"/>
</dbReference>
<organism evidence="7 8">
    <name type="scientific">Duganella zoogloeoides</name>
    <dbReference type="NCBI Taxonomy" id="75659"/>
    <lineage>
        <taxon>Bacteria</taxon>
        <taxon>Pseudomonadati</taxon>
        <taxon>Pseudomonadota</taxon>
        <taxon>Betaproteobacteria</taxon>
        <taxon>Burkholderiales</taxon>
        <taxon>Oxalobacteraceae</taxon>
        <taxon>Telluria group</taxon>
        <taxon>Duganella</taxon>
    </lineage>
</organism>
<feature type="domain" description="HAMP" evidence="6">
    <location>
        <begin position="209"/>
        <end position="263"/>
    </location>
</feature>
<evidence type="ECO:0000256" key="2">
    <source>
        <dbReference type="ARBA" id="ARBA00029447"/>
    </source>
</evidence>
<feature type="transmembrane region" description="Helical" evidence="4">
    <location>
        <begin position="9"/>
        <end position="31"/>
    </location>
</feature>
<dbReference type="Pfam" id="PF00015">
    <property type="entry name" value="MCPsignal"/>
    <property type="match status" value="1"/>
</dbReference>
<dbReference type="SMART" id="SM00283">
    <property type="entry name" value="MA"/>
    <property type="match status" value="1"/>
</dbReference>
<dbReference type="PROSITE" id="PS50885">
    <property type="entry name" value="HAMP"/>
    <property type="match status" value="1"/>
</dbReference>
<keyword evidence="3" id="KW-0807">Transducer</keyword>
<dbReference type="SMART" id="SM00304">
    <property type="entry name" value="HAMP"/>
    <property type="match status" value="1"/>
</dbReference>
<name>A0ABZ0XVA4_9BURK</name>
<proteinExistence type="inferred from homology"/>
<dbReference type="PANTHER" id="PTHR43531:SF14">
    <property type="entry name" value="METHYL-ACCEPTING CHEMOTAXIS PROTEIN I-RELATED"/>
    <property type="match status" value="1"/>
</dbReference>
<comment type="similarity">
    <text evidence="2">Belongs to the methyl-accepting chemotaxis (MCP) protein family.</text>
</comment>
<dbReference type="PROSITE" id="PS50111">
    <property type="entry name" value="CHEMOTAXIS_TRANSDUC_2"/>
    <property type="match status" value="1"/>
</dbReference>
<evidence type="ECO:0000256" key="1">
    <source>
        <dbReference type="ARBA" id="ARBA00022481"/>
    </source>
</evidence>
<dbReference type="InterPro" id="IPR004090">
    <property type="entry name" value="Chemotax_Me-accpt_rcpt"/>
</dbReference>
<reference evidence="7 8" key="1">
    <citation type="submission" date="2023-11" db="EMBL/GenBank/DDBJ databases">
        <title>MicrobeMod: A computational toolkit for identifying prokaryotic methylation and restriction-modification with nanopore sequencing.</title>
        <authorList>
            <person name="Crits-Christoph A."/>
            <person name="Kang S.C."/>
            <person name="Lee H."/>
            <person name="Ostrov N."/>
        </authorList>
    </citation>
    <scope>NUCLEOTIDE SEQUENCE [LARGE SCALE GENOMIC DNA]</scope>
    <source>
        <strain evidence="7 8">ATCC 25935</strain>
    </source>
</reference>
<keyword evidence="4" id="KW-0812">Transmembrane</keyword>